<name>A0A1H3AQR5_ACIFE</name>
<dbReference type="EMBL" id="FNOP01000022">
    <property type="protein sequence ID" value="SDX32080.1"/>
    <property type="molecule type" value="Genomic_DNA"/>
</dbReference>
<feature type="transmembrane region" description="Helical" evidence="1">
    <location>
        <begin position="477"/>
        <end position="502"/>
    </location>
</feature>
<feature type="transmembrane region" description="Helical" evidence="1">
    <location>
        <begin position="214"/>
        <end position="233"/>
    </location>
</feature>
<feature type="transmembrane region" description="Helical" evidence="1">
    <location>
        <begin position="307"/>
        <end position="329"/>
    </location>
</feature>
<keyword evidence="1" id="KW-0812">Transmembrane</keyword>
<comment type="caution">
    <text evidence="2">The sequence shown here is derived from an EMBL/GenBank/DDBJ whole genome shotgun (WGS) entry which is preliminary data.</text>
</comment>
<evidence type="ECO:0000313" key="3">
    <source>
        <dbReference type="Proteomes" id="UP000182379"/>
    </source>
</evidence>
<feature type="transmembrane region" description="Helical" evidence="1">
    <location>
        <begin position="87"/>
        <end position="106"/>
    </location>
</feature>
<protein>
    <submittedName>
        <fullName evidence="2">Aminobenzoyl-glutamate transport protein</fullName>
    </submittedName>
</protein>
<dbReference type="RefSeq" id="WP_012937429.1">
    <property type="nucleotide sequence ID" value="NZ_DBEZMR010000004.1"/>
</dbReference>
<accession>A0A1H3AQR5</accession>
<dbReference type="OMA" id="LMYKMAS"/>
<evidence type="ECO:0000256" key="1">
    <source>
        <dbReference type="SAM" id="Phobius"/>
    </source>
</evidence>
<feature type="transmembrane region" description="Helical" evidence="1">
    <location>
        <begin position="416"/>
        <end position="441"/>
    </location>
</feature>
<feature type="transmembrane region" description="Helical" evidence="1">
    <location>
        <begin position="389"/>
        <end position="409"/>
    </location>
</feature>
<dbReference type="PANTHER" id="PTHR30282">
    <property type="entry name" value="P-AMINOBENZOYL GLUTAMATE TRANSPORTER"/>
    <property type="match status" value="1"/>
</dbReference>
<feature type="transmembrane region" description="Helical" evidence="1">
    <location>
        <begin position="126"/>
        <end position="159"/>
    </location>
</feature>
<feature type="transmembrane region" description="Helical" evidence="1">
    <location>
        <begin position="270"/>
        <end position="292"/>
    </location>
</feature>
<dbReference type="GeneID" id="78333776"/>
<feature type="transmembrane region" description="Helical" evidence="1">
    <location>
        <begin position="34"/>
        <end position="57"/>
    </location>
</feature>
<dbReference type="Pfam" id="PF03806">
    <property type="entry name" value="ABG_transport"/>
    <property type="match status" value="1"/>
</dbReference>
<keyword evidence="1" id="KW-1133">Transmembrane helix</keyword>
<keyword evidence="1" id="KW-0472">Membrane</keyword>
<sequence>MTAGTQEKTKKSLMDRFLNAVEVAGNKLPDPATLFIILAVIVIILSAIFGSMGVSAVHPGTGKEIKVVNLLTVDGFRMMWSKAVTNFSTFAPLGMVLVCVLGAGVAEKSGFLAAFMQKMLGDAAPALVTWVIIFIGINGNVAGDAAFVVLPPVAGVIYLSMGRHPLLGVFTAFASVAAGFCANVMLGMSDSLAYGFTEAAAKLIDPSYQQTPAINYYFLVVSCFLLSFVGTFVTEKIMAPRFAGVDLSKYEIDKSLTEMTPRNKAAVNKAIVATLITLVVIALLCVGADPILGDPKTHSIMNVKSPFMTGIILMVTLVLFVPGAVYGFASGKYKNDKDMFADISQAFKDISSYILLCFFCSQFTSYFGWSKLGLVLAIKGAAGLKAMNFTGLPLIIGLVIVSCIVNIFIGSASAKWAILAPVMVPMMMLMGFDPALTQVAYRIGDSLTNPLSPLFYYFPLMLGFARKYEKDTGMGTIIANMLPYSICFAIAWLILLAAWVVLDLPLGPGGGIYL</sequence>
<reference evidence="2 3" key="1">
    <citation type="submission" date="2016-10" db="EMBL/GenBank/DDBJ databases">
        <authorList>
            <person name="Varghese N."/>
            <person name="Submissions S."/>
        </authorList>
    </citation>
    <scope>NUCLEOTIDE SEQUENCE [LARGE SCALE GENOMIC DNA]</scope>
    <source>
        <strain evidence="2 3">WCC6</strain>
    </source>
</reference>
<proteinExistence type="predicted"/>
<dbReference type="InterPro" id="IPR004697">
    <property type="entry name" value="AbgT"/>
</dbReference>
<gene>
    <name evidence="2" type="ORF">SAMN05216495_1226</name>
</gene>
<dbReference type="GO" id="GO:0015558">
    <property type="term" value="F:secondary active p-aminobenzoyl-glutamate transmembrane transporter activity"/>
    <property type="evidence" value="ECO:0007669"/>
    <property type="project" value="InterPro"/>
</dbReference>
<evidence type="ECO:0000313" key="2">
    <source>
        <dbReference type="EMBL" id="SDX32080.1"/>
    </source>
</evidence>
<organism evidence="2 3">
    <name type="scientific">Acidaminococcus fermentans</name>
    <dbReference type="NCBI Taxonomy" id="905"/>
    <lineage>
        <taxon>Bacteria</taxon>
        <taxon>Bacillati</taxon>
        <taxon>Bacillota</taxon>
        <taxon>Negativicutes</taxon>
        <taxon>Acidaminococcales</taxon>
        <taxon>Acidaminococcaceae</taxon>
        <taxon>Acidaminococcus</taxon>
    </lineage>
</organism>
<feature type="transmembrane region" description="Helical" evidence="1">
    <location>
        <begin position="350"/>
        <end position="369"/>
    </location>
</feature>
<dbReference type="Proteomes" id="UP000182379">
    <property type="component" value="Unassembled WGS sequence"/>
</dbReference>
<dbReference type="PANTHER" id="PTHR30282:SF0">
    <property type="entry name" value="P-AMINOBENZOYL-GLUTAMATE TRANSPORT PROTEIN"/>
    <property type="match status" value="1"/>
</dbReference>
<dbReference type="AlphaFoldDB" id="A0A1H3AQR5"/>
<feature type="transmembrane region" description="Helical" evidence="1">
    <location>
        <begin position="447"/>
        <end position="465"/>
    </location>
</feature>
<dbReference type="GO" id="GO:1902604">
    <property type="term" value="P:p-aminobenzoyl-glutamate transmembrane transport"/>
    <property type="evidence" value="ECO:0007669"/>
    <property type="project" value="InterPro"/>
</dbReference>
<feature type="transmembrane region" description="Helical" evidence="1">
    <location>
        <begin position="166"/>
        <end position="186"/>
    </location>
</feature>